<comment type="caution">
    <text evidence="3">The sequence shown here is derived from an EMBL/GenBank/DDBJ whole genome shotgun (WGS) entry which is preliminary data.</text>
</comment>
<dbReference type="PANTHER" id="PTHR37951:SF1">
    <property type="entry name" value="TYPE VI SECRETION SYSTEM COMPONENT TSSA1"/>
    <property type="match status" value="1"/>
</dbReference>
<dbReference type="Proteomes" id="UP000523601">
    <property type="component" value="Unassembled WGS sequence"/>
</dbReference>
<keyword evidence="4" id="KW-1185">Reference proteome</keyword>
<evidence type="ECO:0000256" key="1">
    <source>
        <dbReference type="SAM" id="MobiDB-lite"/>
    </source>
</evidence>
<organism evidence="3 4">
    <name type="scientific">Donghicola mangrovi</name>
    <dbReference type="NCBI Taxonomy" id="2729614"/>
    <lineage>
        <taxon>Bacteria</taxon>
        <taxon>Pseudomonadati</taxon>
        <taxon>Pseudomonadota</taxon>
        <taxon>Alphaproteobacteria</taxon>
        <taxon>Rhodobacterales</taxon>
        <taxon>Roseobacteraceae</taxon>
        <taxon>Donghicola</taxon>
    </lineage>
</organism>
<accession>A0ABX2PLE7</accession>
<sequence>MDALKAKISDDAPMGIYLKGDRAAYRALRNAFNGGQTAYRALSETAESLLDRDLQAADVAAWRRLEEEAGQCLREKSKDLEIFCWYVAARIHLKGALENTAAALGALTDLVETDWDALHPIPPEDKLGASDDAGRKKEIDAGKLRVFLQLVGEVPGGGLLSLPLTNMPLFGDVTYGAMLSAEKGEGITSLSGAMAAAVGGDAIGLTARIEALQALLAHANRLNAALRPIAGSCGETPVPVSHLTKQIEDILRLLRQLTDGAGLTWPGSEAPEETPAEQDTAPAPQEASADTPTAPQAASGFAIPVGAPENREAALDALAELARYFRRTEPQSPIHLMLDRAVRWGRMSIVELYAELLGEGSDSFNRMSVMTGVESYDYTGKTGRPKPAKRADLPELSRYDAPPQVTPPVRMPDPEPVPEITPSVSEETASDAAPADPETETKDLPMRSFEW</sequence>
<proteinExistence type="predicted"/>
<evidence type="ECO:0000259" key="2">
    <source>
        <dbReference type="Pfam" id="PF06812"/>
    </source>
</evidence>
<feature type="domain" description="ImpA N-terminal" evidence="2">
    <location>
        <begin position="7"/>
        <end position="127"/>
    </location>
</feature>
<dbReference type="EMBL" id="JABCJD010000013">
    <property type="protein sequence ID" value="NVO29314.1"/>
    <property type="molecule type" value="Genomic_DNA"/>
</dbReference>
<gene>
    <name evidence="3" type="ORF">HJ526_17980</name>
</gene>
<reference evidence="3 4" key="1">
    <citation type="submission" date="2020-04" db="EMBL/GenBank/DDBJ databases">
        <title>Donghicola sp., a member of the Rhodobacteraceae family isolated from mangrove forest in Thailand.</title>
        <authorList>
            <person name="Charoenyingcharoen P."/>
            <person name="Yukphan P."/>
        </authorList>
    </citation>
    <scope>NUCLEOTIDE SEQUENCE [LARGE SCALE GENOMIC DNA]</scope>
    <source>
        <strain evidence="3 4">C2-DW-16</strain>
    </source>
</reference>
<dbReference type="Pfam" id="PF06812">
    <property type="entry name" value="ImpA_N"/>
    <property type="match status" value="1"/>
</dbReference>
<evidence type="ECO:0000313" key="3">
    <source>
        <dbReference type="EMBL" id="NVO29314.1"/>
    </source>
</evidence>
<dbReference type="RefSeq" id="WP_176856004.1">
    <property type="nucleotide sequence ID" value="NZ_JABCJD010000013.1"/>
</dbReference>
<feature type="compositionally biased region" description="Basic and acidic residues" evidence="1">
    <location>
        <begin position="439"/>
        <end position="451"/>
    </location>
</feature>
<evidence type="ECO:0000313" key="4">
    <source>
        <dbReference type="Proteomes" id="UP000523601"/>
    </source>
</evidence>
<dbReference type="PANTHER" id="PTHR37951">
    <property type="entry name" value="CYTOPLASMIC PROTEIN-RELATED"/>
    <property type="match status" value="1"/>
</dbReference>
<feature type="compositionally biased region" description="Pro residues" evidence="1">
    <location>
        <begin position="404"/>
        <end position="419"/>
    </location>
</feature>
<dbReference type="InterPro" id="IPR017740">
    <property type="entry name" value="TssA-like"/>
</dbReference>
<name>A0ABX2PLE7_9RHOB</name>
<feature type="compositionally biased region" description="Basic and acidic residues" evidence="1">
    <location>
        <begin position="389"/>
        <end position="398"/>
    </location>
</feature>
<protein>
    <recommendedName>
        <fullName evidence="2">ImpA N-terminal domain-containing protein</fullName>
    </recommendedName>
</protein>
<feature type="region of interest" description="Disordered" evidence="1">
    <location>
        <begin position="377"/>
        <end position="451"/>
    </location>
</feature>
<dbReference type="InterPro" id="IPR010657">
    <property type="entry name" value="ImpA_N"/>
</dbReference>
<feature type="region of interest" description="Disordered" evidence="1">
    <location>
        <begin position="262"/>
        <end position="301"/>
    </location>
</feature>